<organism evidence="1">
    <name type="scientific">hydrothermal vent metagenome</name>
    <dbReference type="NCBI Taxonomy" id="652676"/>
    <lineage>
        <taxon>unclassified sequences</taxon>
        <taxon>metagenomes</taxon>
        <taxon>ecological metagenomes</taxon>
    </lineage>
</organism>
<evidence type="ECO:0008006" key="2">
    <source>
        <dbReference type="Google" id="ProtNLM"/>
    </source>
</evidence>
<dbReference type="EMBL" id="UOGE01000063">
    <property type="protein sequence ID" value="VAX21017.1"/>
    <property type="molecule type" value="Genomic_DNA"/>
</dbReference>
<name>A0A3B1CWN2_9ZZZZ</name>
<evidence type="ECO:0000313" key="1">
    <source>
        <dbReference type="EMBL" id="VAX21017.1"/>
    </source>
</evidence>
<accession>A0A3B1CWN2</accession>
<dbReference type="Pfam" id="PF16930">
    <property type="entry name" value="Porin_5"/>
    <property type="match status" value="1"/>
</dbReference>
<dbReference type="AlphaFoldDB" id="A0A3B1CWN2"/>
<proteinExistence type="predicted"/>
<reference evidence="1" key="1">
    <citation type="submission" date="2018-06" db="EMBL/GenBank/DDBJ databases">
        <authorList>
            <person name="Zhirakovskaya E."/>
        </authorList>
    </citation>
    <scope>NUCLEOTIDE SEQUENCE</scope>
</reference>
<gene>
    <name evidence="1" type="ORF">MNBD_NITROSPINAE02-478</name>
</gene>
<sequence length="385" mass="42748">MRKMFAWPMAIIFMGLSVLLFADVKPAYAGKKVWEEGDSSLTIFGDMRLRIEQDDDSKKDETRDRWRIRLRPGMKFVYNKTASVGFRLRTATGSIQSPHQTLEVGDPSGNQQFGVDRAYFKLNFSGFYVWGGKNAINIWNPADETLWDDDLQPEGLALGYKRGGLHIGLSRFIVNEAGWGDDNTLIATQVSYGGGDNVKFKVAVGALVFNDGIGENGPSMTGVDAINPGGESTLTHVAGEIKVTSIKLRVGASYTTSNTDGAWGYTYDDTGARSGAALGDDDKTGVVAWVRGKAGKVDLRVYYWDMGYAAQPGLGKFGQDNFPFTTNFTGYHLQVGYKFFNAMSADFRVYIQSTKNEDIKVWNSNVVMQGERDRTRYQINLNFKF</sequence>
<protein>
    <recommendedName>
        <fullName evidence="2">Porin domain-containing protein</fullName>
    </recommendedName>
</protein>
<dbReference type="InterPro" id="IPR032638">
    <property type="entry name" value="Porin_5"/>
</dbReference>
<dbReference type="SUPFAM" id="SSF56935">
    <property type="entry name" value="Porins"/>
    <property type="match status" value="1"/>
</dbReference>